<proteinExistence type="predicted"/>
<comment type="caution">
    <text evidence="1">The sequence shown here is derived from an EMBL/GenBank/DDBJ whole genome shotgun (WGS) entry which is preliminary data.</text>
</comment>
<evidence type="ECO:0000313" key="1">
    <source>
        <dbReference type="EMBL" id="KDE38607.1"/>
    </source>
</evidence>
<dbReference type="Proteomes" id="UP000027318">
    <property type="component" value="Unassembled WGS sequence"/>
</dbReference>
<gene>
    <name evidence="1" type="ORF">ADINL_3062</name>
</gene>
<organism evidence="1 2">
    <name type="scientific">Nitrincola lacisaponensis</name>
    <dbReference type="NCBI Taxonomy" id="267850"/>
    <lineage>
        <taxon>Bacteria</taxon>
        <taxon>Pseudomonadati</taxon>
        <taxon>Pseudomonadota</taxon>
        <taxon>Gammaproteobacteria</taxon>
        <taxon>Oceanospirillales</taxon>
        <taxon>Oceanospirillaceae</taxon>
        <taxon>Nitrincola</taxon>
    </lineage>
</organism>
<accession>A0A063Y267</accession>
<dbReference type="AlphaFoldDB" id="A0A063Y267"/>
<protein>
    <submittedName>
        <fullName evidence="1">Uncharacterized protein</fullName>
    </submittedName>
</protein>
<sequence>MTYTEIAGKPFHMTGPENLVHQTIILAHKEAIAFARYNTGSILSAMLKHRQGIKKGLINVASGKNAHYTAHAFNL</sequence>
<dbReference type="EMBL" id="JMSZ01000042">
    <property type="protein sequence ID" value="KDE38607.1"/>
    <property type="molecule type" value="Genomic_DNA"/>
</dbReference>
<name>A0A063Y267_9GAMM</name>
<reference evidence="1 2" key="1">
    <citation type="journal article" date="2005" name="Int. J. Syst. Evol. Microbiol.">
        <title>Nitrincola lacisaponensis gen. nov., sp. nov., a novel alkaliphilic bacterium isolated from an alkaline, saline lake.</title>
        <authorList>
            <person name="Dimitriu P.A."/>
            <person name="Shukla S.K."/>
            <person name="Conradt J."/>
            <person name="Marquez M.C."/>
            <person name="Ventosa A."/>
            <person name="Maglia A."/>
            <person name="Peyton B.M."/>
            <person name="Pinkart H.C."/>
            <person name="Mormile M.R."/>
        </authorList>
    </citation>
    <scope>NUCLEOTIDE SEQUENCE [LARGE SCALE GENOMIC DNA]</scope>
    <source>
        <strain evidence="1 2">4CA</strain>
    </source>
</reference>
<keyword evidence="2" id="KW-1185">Reference proteome</keyword>
<dbReference type="STRING" id="267850.ADINL_3062"/>
<evidence type="ECO:0000313" key="2">
    <source>
        <dbReference type="Proteomes" id="UP000027318"/>
    </source>
</evidence>